<dbReference type="OrthoDB" id="420849at2759"/>
<evidence type="ECO:0000313" key="3">
    <source>
        <dbReference type="Proteomes" id="UP000649617"/>
    </source>
</evidence>
<dbReference type="Proteomes" id="UP000649617">
    <property type="component" value="Unassembled WGS sequence"/>
</dbReference>
<dbReference type="Gene3D" id="3.40.50.300">
    <property type="entry name" value="P-loop containing nucleotide triphosphate hydrolases"/>
    <property type="match status" value="1"/>
</dbReference>
<name>A0A812XG33_SYMPI</name>
<dbReference type="InterPro" id="IPR015854">
    <property type="entry name" value="ABC_transpr_LolD-like"/>
</dbReference>
<gene>
    <name evidence="2" type="primary">pstB1</name>
    <name evidence="2" type="ORF">SPIL2461_LOCUS20765</name>
</gene>
<evidence type="ECO:0000259" key="1">
    <source>
        <dbReference type="SMART" id="SM00382"/>
    </source>
</evidence>
<dbReference type="InterPro" id="IPR027417">
    <property type="entry name" value="P-loop_NTPase"/>
</dbReference>
<accession>A0A812XG33</accession>
<feature type="domain" description="AAA+ ATPase" evidence="1">
    <location>
        <begin position="154"/>
        <end position="358"/>
    </location>
</feature>
<sequence length="365" mass="40988">LLQRAHASSFVQRQWRQVGDQIEDRGMRLKAVQLLHSIADQLYRQQVLGPGIECTLAFLMETNYISRSDIYLYTTVLEHAIDTVLTRQREQATLASMQTKVSLVRHLTYQLLELRSQKRPRCTTTESSQALSIKSLEYVRGQAHVQIPSLILPAGRVVAVTGPNGCGKSTALAFVASCRGSWTPTGAELLGDAVLDLPSGDVVEIGQQFYRPMFTSPMSWLLFGRLEGRNIQELRGLAQRLLKEFGLIRASDLQGMILPGSLDSMDALDQVKEDWYSELSGGERCKVEFIQKVFLRQECPPVLLIDEAFAPLDPASSHYLKVRLKAFCRYSVVLVVYHGSESLDDSFFDDELQFAHGTAILRQLH</sequence>
<evidence type="ECO:0000313" key="2">
    <source>
        <dbReference type="EMBL" id="CAE7725885.1"/>
    </source>
</evidence>
<protein>
    <submittedName>
        <fullName evidence="2">PstB1 protein</fullName>
    </submittedName>
</protein>
<proteinExistence type="predicted"/>
<dbReference type="SUPFAM" id="SSF52540">
    <property type="entry name" value="P-loop containing nucleoside triphosphate hydrolases"/>
    <property type="match status" value="1"/>
</dbReference>
<dbReference type="AlphaFoldDB" id="A0A812XG33"/>
<feature type="non-terminal residue" evidence="2">
    <location>
        <position position="1"/>
    </location>
</feature>
<organism evidence="2 3">
    <name type="scientific">Symbiodinium pilosum</name>
    <name type="common">Dinoflagellate</name>
    <dbReference type="NCBI Taxonomy" id="2952"/>
    <lineage>
        <taxon>Eukaryota</taxon>
        <taxon>Sar</taxon>
        <taxon>Alveolata</taxon>
        <taxon>Dinophyceae</taxon>
        <taxon>Suessiales</taxon>
        <taxon>Symbiodiniaceae</taxon>
        <taxon>Symbiodinium</taxon>
    </lineage>
</organism>
<dbReference type="GO" id="GO:0005886">
    <property type="term" value="C:plasma membrane"/>
    <property type="evidence" value="ECO:0007669"/>
    <property type="project" value="TreeGrafter"/>
</dbReference>
<reference evidence="2" key="1">
    <citation type="submission" date="2021-02" db="EMBL/GenBank/DDBJ databases">
        <authorList>
            <person name="Dougan E. K."/>
            <person name="Rhodes N."/>
            <person name="Thang M."/>
            <person name="Chan C."/>
        </authorList>
    </citation>
    <scope>NUCLEOTIDE SEQUENCE</scope>
</reference>
<dbReference type="EMBL" id="CAJNIZ010045638">
    <property type="protein sequence ID" value="CAE7725885.1"/>
    <property type="molecule type" value="Genomic_DNA"/>
</dbReference>
<comment type="caution">
    <text evidence="2">The sequence shown here is derived from an EMBL/GenBank/DDBJ whole genome shotgun (WGS) entry which is preliminary data.</text>
</comment>
<dbReference type="SMART" id="SM00382">
    <property type="entry name" value="AAA"/>
    <property type="match status" value="1"/>
</dbReference>
<dbReference type="PANTHER" id="PTHR24220">
    <property type="entry name" value="IMPORT ATP-BINDING PROTEIN"/>
    <property type="match status" value="1"/>
</dbReference>
<keyword evidence="3" id="KW-1185">Reference proteome</keyword>
<dbReference type="InterPro" id="IPR003593">
    <property type="entry name" value="AAA+_ATPase"/>
</dbReference>
<dbReference type="GO" id="GO:0022857">
    <property type="term" value="F:transmembrane transporter activity"/>
    <property type="evidence" value="ECO:0007669"/>
    <property type="project" value="TreeGrafter"/>
</dbReference>